<reference evidence="3 4" key="1">
    <citation type="submission" date="2023-07" db="EMBL/GenBank/DDBJ databases">
        <title>Genomic Encyclopedia of Type Strains, Phase IV (KMG-IV): sequencing the most valuable type-strain genomes for metagenomic binning, comparative biology and taxonomic classification.</title>
        <authorList>
            <person name="Goeker M."/>
        </authorList>
    </citation>
    <scope>NUCLEOTIDE SEQUENCE [LARGE SCALE GENOMIC DNA]</scope>
    <source>
        <strain evidence="3 4">DSM 19092</strain>
    </source>
</reference>
<comment type="caution">
    <text evidence="3">The sequence shown here is derived from an EMBL/GenBank/DDBJ whole genome shotgun (WGS) entry which is preliminary data.</text>
</comment>
<dbReference type="EMBL" id="JAUSTR010000037">
    <property type="protein sequence ID" value="MDQ0164003.1"/>
    <property type="molecule type" value="Genomic_DNA"/>
</dbReference>
<dbReference type="RefSeq" id="WP_419152900.1">
    <property type="nucleotide sequence ID" value="NZ_JAUSTR010000037.1"/>
</dbReference>
<name>A0ABT9VSN0_9BACI</name>
<organism evidence="3 4">
    <name type="scientific">Aeribacillus alveayuensis</name>
    <dbReference type="NCBI Taxonomy" id="279215"/>
    <lineage>
        <taxon>Bacteria</taxon>
        <taxon>Bacillati</taxon>
        <taxon>Bacillota</taxon>
        <taxon>Bacilli</taxon>
        <taxon>Bacillales</taxon>
        <taxon>Bacillaceae</taxon>
        <taxon>Aeribacillus</taxon>
    </lineage>
</organism>
<feature type="transmembrane region" description="Helical" evidence="1">
    <location>
        <begin position="43"/>
        <end position="61"/>
    </location>
</feature>
<dbReference type="InterPro" id="IPR009589">
    <property type="entry name" value="PH_YyaB-like"/>
</dbReference>
<keyword evidence="1" id="KW-0812">Transmembrane</keyword>
<keyword evidence="1" id="KW-1133">Transmembrane helix</keyword>
<keyword evidence="1" id="KW-0472">Membrane</keyword>
<gene>
    <name evidence="3" type="ORF">J2S06_003147</name>
</gene>
<accession>A0ABT9VSN0</accession>
<feature type="domain" description="Uncharacterized protein YyaB-like PH" evidence="2">
    <location>
        <begin position="63"/>
        <end position="115"/>
    </location>
</feature>
<evidence type="ECO:0000313" key="3">
    <source>
        <dbReference type="EMBL" id="MDQ0164003.1"/>
    </source>
</evidence>
<dbReference type="Proteomes" id="UP001225646">
    <property type="component" value="Unassembled WGS sequence"/>
</dbReference>
<protein>
    <submittedName>
        <fullName evidence="3">Membrane protein YdbT with pleckstrin-like domain</fullName>
    </submittedName>
</protein>
<keyword evidence="4" id="KW-1185">Reference proteome</keyword>
<dbReference type="Pfam" id="PF06713">
    <property type="entry name" value="bPH_4"/>
    <property type="match status" value="1"/>
</dbReference>
<evidence type="ECO:0000313" key="4">
    <source>
        <dbReference type="Proteomes" id="UP001225646"/>
    </source>
</evidence>
<feature type="transmembrane region" description="Helical" evidence="1">
    <location>
        <begin position="9"/>
        <end position="28"/>
    </location>
</feature>
<sequence length="128" mass="15219">MYFPAKKDIWFFFMFWGIIAFNILIYIFGKEPVGMQLITYKSLFGYIIGFMTIGVLLWIWFETGYKIEDGLLKIKYGPFRQSIKIKEIKKIRKVKSPFTSPSLSIHKLEILYSYYEFINTPQCLKGLQ</sequence>
<proteinExistence type="predicted"/>
<evidence type="ECO:0000259" key="2">
    <source>
        <dbReference type="Pfam" id="PF06713"/>
    </source>
</evidence>
<evidence type="ECO:0000256" key="1">
    <source>
        <dbReference type="SAM" id="Phobius"/>
    </source>
</evidence>